<gene>
    <name evidence="2" type="ORF">SAMN05660649_00961</name>
</gene>
<evidence type="ECO:0000259" key="1">
    <source>
        <dbReference type="Pfam" id="PF14285"/>
    </source>
</evidence>
<dbReference type="AlphaFoldDB" id="A0A1I2PNV9"/>
<dbReference type="Proteomes" id="UP000199337">
    <property type="component" value="Unassembled WGS sequence"/>
</dbReference>
<proteinExistence type="predicted"/>
<feature type="domain" description="DUF4367" evidence="1">
    <location>
        <begin position="61"/>
        <end position="167"/>
    </location>
</feature>
<reference evidence="3" key="1">
    <citation type="submission" date="2016-10" db="EMBL/GenBank/DDBJ databases">
        <authorList>
            <person name="Varghese N."/>
            <person name="Submissions S."/>
        </authorList>
    </citation>
    <scope>NUCLEOTIDE SEQUENCE [LARGE SCALE GENOMIC DNA]</scope>
    <source>
        <strain evidence="3">DSM 17038</strain>
    </source>
</reference>
<dbReference type="EMBL" id="FOOX01000002">
    <property type="protein sequence ID" value="SFG16809.1"/>
    <property type="molecule type" value="Genomic_DNA"/>
</dbReference>
<evidence type="ECO:0000313" key="2">
    <source>
        <dbReference type="EMBL" id="SFG16809.1"/>
    </source>
</evidence>
<name>A0A1I2PNV9_9FIRM</name>
<dbReference type="STRING" id="341036.SAMN05660649_00961"/>
<dbReference type="Pfam" id="PF14285">
    <property type="entry name" value="DUF4367"/>
    <property type="match status" value="1"/>
</dbReference>
<evidence type="ECO:0000313" key="3">
    <source>
        <dbReference type="Proteomes" id="UP000199337"/>
    </source>
</evidence>
<dbReference type="RefSeq" id="WP_165613381.1">
    <property type="nucleotide sequence ID" value="NZ_FOOX01000002.1"/>
</dbReference>
<protein>
    <recommendedName>
        <fullName evidence="1">DUF4367 domain-containing protein</fullName>
    </recommendedName>
</protein>
<keyword evidence="3" id="KW-1185">Reference proteome</keyword>
<accession>A0A1I2PNV9</accession>
<sequence length="169" mass="18953">MARRFGKVAACIAIVFTLLNAVLLSVEATRNSIFNAIIAWQEKYTEVKFGELEKESQQENVYRPTYLPEGYKETSAERYGNTFTLIYANNAGDEILFDQRPAESGTSLVDNENTEYTKVKVSGNTAYLFKALTADDANVLIWQSNGLVYELTSKIDSAELIRIGESLKK</sequence>
<dbReference type="InterPro" id="IPR025377">
    <property type="entry name" value="DUF4367"/>
</dbReference>
<organism evidence="2 3">
    <name type="scientific">Desulfotruncus arcticus DSM 17038</name>
    <dbReference type="NCBI Taxonomy" id="1121424"/>
    <lineage>
        <taxon>Bacteria</taxon>
        <taxon>Bacillati</taxon>
        <taxon>Bacillota</taxon>
        <taxon>Clostridia</taxon>
        <taxon>Eubacteriales</taxon>
        <taxon>Desulfallaceae</taxon>
        <taxon>Desulfotruncus</taxon>
    </lineage>
</organism>